<evidence type="ECO:0000313" key="3">
    <source>
        <dbReference type="EMBL" id="EGC33744.1"/>
    </source>
</evidence>
<dbReference type="OMA" id="MSAEQRW"/>
<dbReference type="PANTHER" id="PTHR33741">
    <property type="entry name" value="TRANSMEMBRANE PROTEIN DDB_G0269096-RELATED"/>
    <property type="match status" value="1"/>
</dbReference>
<dbReference type="VEuPathDB" id="AmoebaDB:DICPUDRAFT_36244"/>
<sequence>MDNHHPYESNSGESSGIEIKEEVTPGISLDNDKNDNSNKKKGIVTKIKDYFINYFKKWKGYEKAPPRPDLEEIGWSWLSSFIGILVLALIHYRVMIDREMLMLIGSFAASAVLIFAAPKAPLSQPRNLIFGHLFSSIIGMAIRVALVYTNANFEVACALAVSLSIAFMQLTTTLHPPGGATALIGVMSAEQRWRGFYFCLVPVTSGALIMLLTALIVNNFARKRSYPVFW</sequence>
<dbReference type="PANTHER" id="PTHR33741:SF5">
    <property type="entry name" value="TRANSMEMBRANE PROTEIN DDB_G0269096-RELATED"/>
    <property type="match status" value="1"/>
</dbReference>
<keyword evidence="4" id="KW-1185">Reference proteome</keyword>
<dbReference type="RefSeq" id="XP_003289743.1">
    <property type="nucleotide sequence ID" value="XM_003289695.1"/>
</dbReference>
<dbReference type="InterPro" id="IPR058581">
    <property type="entry name" value="TM_HPP"/>
</dbReference>
<feature type="transmembrane region" description="Helical" evidence="1">
    <location>
        <begin position="129"/>
        <end position="148"/>
    </location>
</feature>
<dbReference type="InterPro" id="IPR007065">
    <property type="entry name" value="HPP"/>
</dbReference>
<feature type="domain" description="HPP transmembrane region" evidence="2">
    <location>
        <begin position="65"/>
        <end position="227"/>
    </location>
</feature>
<keyword evidence="1" id="KW-1133">Transmembrane helix</keyword>
<dbReference type="AlphaFoldDB" id="F0ZQP3"/>
<dbReference type="EMBL" id="GL871128">
    <property type="protein sequence ID" value="EGC33744.1"/>
    <property type="molecule type" value="Genomic_DNA"/>
</dbReference>
<evidence type="ECO:0000256" key="1">
    <source>
        <dbReference type="SAM" id="Phobius"/>
    </source>
</evidence>
<feature type="transmembrane region" description="Helical" evidence="1">
    <location>
        <begin position="195"/>
        <end position="217"/>
    </location>
</feature>
<dbReference type="InParanoid" id="F0ZQP3"/>
<accession>F0ZQP3</accession>
<dbReference type="GeneID" id="10503078"/>
<proteinExistence type="predicted"/>
<dbReference type="STRING" id="5786.F0ZQP3"/>
<dbReference type="KEGG" id="dpp:DICPUDRAFT_36244"/>
<evidence type="ECO:0000259" key="2">
    <source>
        <dbReference type="Pfam" id="PF04982"/>
    </source>
</evidence>
<dbReference type="GO" id="GO:0015112">
    <property type="term" value="F:nitrate transmembrane transporter activity"/>
    <property type="evidence" value="ECO:0000318"/>
    <property type="project" value="GO_Central"/>
</dbReference>
<organism evidence="3 4">
    <name type="scientific">Dictyostelium purpureum</name>
    <name type="common">Slime mold</name>
    <dbReference type="NCBI Taxonomy" id="5786"/>
    <lineage>
        <taxon>Eukaryota</taxon>
        <taxon>Amoebozoa</taxon>
        <taxon>Evosea</taxon>
        <taxon>Eumycetozoa</taxon>
        <taxon>Dictyostelia</taxon>
        <taxon>Dictyosteliales</taxon>
        <taxon>Dictyosteliaceae</taxon>
        <taxon>Dictyostelium</taxon>
    </lineage>
</organism>
<feature type="transmembrane region" description="Helical" evidence="1">
    <location>
        <begin position="99"/>
        <end position="117"/>
    </location>
</feature>
<name>F0ZQP3_DICPU</name>
<protein>
    <recommendedName>
        <fullName evidence="2">HPP transmembrane region domain-containing protein</fullName>
    </recommendedName>
</protein>
<keyword evidence="1" id="KW-0812">Transmembrane</keyword>
<keyword evidence="1" id="KW-0472">Membrane</keyword>
<dbReference type="GO" id="GO:0015706">
    <property type="term" value="P:nitrate transmembrane transport"/>
    <property type="evidence" value="ECO:0000318"/>
    <property type="project" value="GO_Central"/>
</dbReference>
<dbReference type="Pfam" id="PF04982">
    <property type="entry name" value="TM_HPP"/>
    <property type="match status" value="1"/>
</dbReference>
<dbReference type="eggNOG" id="ENOG502S3SU">
    <property type="taxonomic scope" value="Eukaryota"/>
</dbReference>
<feature type="transmembrane region" description="Helical" evidence="1">
    <location>
        <begin position="73"/>
        <end position="92"/>
    </location>
</feature>
<gene>
    <name evidence="3" type="ORF">DICPUDRAFT_36244</name>
</gene>
<dbReference type="Proteomes" id="UP000001064">
    <property type="component" value="Unassembled WGS sequence"/>
</dbReference>
<dbReference type="OrthoDB" id="2016548at2759"/>
<reference evidence="4" key="1">
    <citation type="journal article" date="2011" name="Genome Biol.">
        <title>Comparative genomics of the social amoebae Dictyostelium discoideum and Dictyostelium purpureum.</title>
        <authorList>
            <consortium name="US DOE Joint Genome Institute (JGI-PGF)"/>
            <person name="Sucgang R."/>
            <person name="Kuo A."/>
            <person name="Tian X."/>
            <person name="Salerno W."/>
            <person name="Parikh A."/>
            <person name="Feasley C.L."/>
            <person name="Dalin E."/>
            <person name="Tu H."/>
            <person name="Huang E."/>
            <person name="Barry K."/>
            <person name="Lindquist E."/>
            <person name="Shapiro H."/>
            <person name="Bruce D."/>
            <person name="Schmutz J."/>
            <person name="Salamov A."/>
            <person name="Fey P."/>
            <person name="Gaudet P."/>
            <person name="Anjard C."/>
            <person name="Babu M.M."/>
            <person name="Basu S."/>
            <person name="Bushmanova Y."/>
            <person name="van der Wel H."/>
            <person name="Katoh-Kurasawa M."/>
            <person name="Dinh C."/>
            <person name="Coutinho P.M."/>
            <person name="Saito T."/>
            <person name="Elias M."/>
            <person name="Schaap P."/>
            <person name="Kay R.R."/>
            <person name="Henrissat B."/>
            <person name="Eichinger L."/>
            <person name="Rivero F."/>
            <person name="Putnam N.H."/>
            <person name="West C.M."/>
            <person name="Loomis W.F."/>
            <person name="Chisholm R.L."/>
            <person name="Shaulsky G."/>
            <person name="Strassmann J.E."/>
            <person name="Queller D.C."/>
            <person name="Kuspa A."/>
            <person name="Grigoriev I.V."/>
        </authorList>
    </citation>
    <scope>NUCLEOTIDE SEQUENCE [LARGE SCALE GENOMIC DNA]</scope>
    <source>
        <strain evidence="4">QSDP1</strain>
    </source>
</reference>
<evidence type="ECO:0000313" key="4">
    <source>
        <dbReference type="Proteomes" id="UP000001064"/>
    </source>
</evidence>